<dbReference type="Proteomes" id="UP000474042">
    <property type="component" value="Unassembled WGS sequence"/>
</dbReference>
<evidence type="ECO:0000256" key="1">
    <source>
        <dbReference type="SAM" id="Phobius"/>
    </source>
</evidence>
<dbReference type="AlphaFoldDB" id="A0A2S7F9V0"/>
<feature type="transmembrane region" description="Helical" evidence="1">
    <location>
        <begin position="12"/>
        <end position="35"/>
    </location>
</feature>
<dbReference type="RefSeq" id="WP_024039141.1">
    <property type="nucleotide sequence ID" value="NZ_BKBC01000046.1"/>
</dbReference>
<accession>A0A2S7F9V0</accession>
<comment type="caution">
    <text evidence="4">The sequence shown here is derived from an EMBL/GenBank/DDBJ whole genome shotgun (WGS) entry which is preliminary data.</text>
</comment>
<dbReference type="OrthoDB" id="9816138at2"/>
<reference evidence="3 7" key="3">
    <citation type="submission" date="2020-01" db="EMBL/GenBank/DDBJ databases">
        <title>Genome sequence of a 1,3-propanediol producer, Clostridium butyricum S3.</title>
        <authorList>
            <person name="Zhou J."/>
        </authorList>
    </citation>
    <scope>NUCLEOTIDE SEQUENCE [LARGE SCALE GENOMIC DNA]</scope>
    <source>
        <strain evidence="3 7">S3</strain>
    </source>
</reference>
<dbReference type="EMBL" id="LRDH01000112">
    <property type="protein sequence ID" value="PPV14131.1"/>
    <property type="molecule type" value="Genomic_DNA"/>
</dbReference>
<reference evidence="2 6" key="2">
    <citation type="submission" date="2019-07" db="EMBL/GenBank/DDBJ databases">
        <title>Whole genome shotgun sequence of Clostridium butyricum NBRC 3858.</title>
        <authorList>
            <person name="Hosoyama A."/>
            <person name="Uohara A."/>
            <person name="Ohji S."/>
            <person name="Ichikawa N."/>
        </authorList>
    </citation>
    <scope>NUCLEOTIDE SEQUENCE [LARGE SCALE GENOMIC DNA]</scope>
    <source>
        <strain evidence="2 6">NBRC 3858</strain>
    </source>
</reference>
<organism evidence="4 5">
    <name type="scientific">Clostridium butyricum</name>
    <dbReference type="NCBI Taxonomy" id="1492"/>
    <lineage>
        <taxon>Bacteria</taxon>
        <taxon>Bacillati</taxon>
        <taxon>Bacillota</taxon>
        <taxon>Clostridia</taxon>
        <taxon>Eubacteriales</taxon>
        <taxon>Clostridiaceae</taxon>
        <taxon>Clostridium</taxon>
    </lineage>
</organism>
<evidence type="ECO:0000313" key="4">
    <source>
        <dbReference type="EMBL" id="PPV14131.1"/>
    </source>
</evidence>
<evidence type="ECO:0000313" key="2">
    <source>
        <dbReference type="EMBL" id="GEQ22350.1"/>
    </source>
</evidence>
<evidence type="ECO:0000313" key="5">
    <source>
        <dbReference type="Proteomes" id="UP000238081"/>
    </source>
</evidence>
<keyword evidence="1" id="KW-0472">Membrane</keyword>
<dbReference type="EMBL" id="WOFV02000011">
    <property type="protein sequence ID" value="NAS17360.1"/>
    <property type="molecule type" value="Genomic_DNA"/>
</dbReference>
<evidence type="ECO:0000313" key="6">
    <source>
        <dbReference type="Proteomes" id="UP000321089"/>
    </source>
</evidence>
<feature type="transmembrane region" description="Helical" evidence="1">
    <location>
        <begin position="108"/>
        <end position="133"/>
    </location>
</feature>
<dbReference type="EMBL" id="BKBC01000046">
    <property type="protein sequence ID" value="GEQ22350.1"/>
    <property type="molecule type" value="Genomic_DNA"/>
</dbReference>
<feature type="transmembrane region" description="Helical" evidence="1">
    <location>
        <begin position="239"/>
        <end position="262"/>
    </location>
</feature>
<keyword evidence="1" id="KW-0812">Transmembrane</keyword>
<evidence type="ECO:0000313" key="3">
    <source>
        <dbReference type="EMBL" id="NAS17360.1"/>
    </source>
</evidence>
<evidence type="ECO:0000313" key="7">
    <source>
        <dbReference type="Proteomes" id="UP000474042"/>
    </source>
</evidence>
<gene>
    <name evidence="4" type="ORF">AWN73_14770</name>
    <name evidence="2" type="ORF">CBU02nite_28560</name>
    <name evidence="3" type="ORF">GND98_005610</name>
</gene>
<sequence>MLGKLIKYEFKATGRILLPLYGALLVFALINRLLFRSSLDETINNTFGAIGGIANILSVFAYGCTMAAVFVVTFFVIVQRFYKNILGDEGYLMNTLPVKPYLNIINKILTSAIWTIVSCFVAFMSIILLFVTIDSVRDIFSNIIPVLRDVFNYYGGTPFLLAIEFFIVGFVELITSITMIYASISIGHLFSKSKILMSFVAFIVLSILSNIINSIAVYIFSSNHISMFTEPSSGMFSGILLISIVLELIYFSIYFFITNYVLTKKLNLE</sequence>
<feature type="transmembrane region" description="Helical" evidence="1">
    <location>
        <begin position="195"/>
        <end position="219"/>
    </location>
</feature>
<proteinExistence type="predicted"/>
<protein>
    <submittedName>
        <fullName evidence="4">ABC transporter permease</fullName>
    </submittedName>
</protein>
<name>A0A2S7F9V0_CLOBU</name>
<dbReference type="Proteomes" id="UP000321089">
    <property type="component" value="Unassembled WGS sequence"/>
</dbReference>
<feature type="transmembrane region" description="Helical" evidence="1">
    <location>
        <begin position="153"/>
        <end position="174"/>
    </location>
</feature>
<dbReference type="KEGG" id="cbut:ATN24_05520"/>
<feature type="transmembrane region" description="Helical" evidence="1">
    <location>
        <begin position="47"/>
        <end position="78"/>
    </location>
</feature>
<keyword evidence="1" id="KW-1133">Transmembrane helix</keyword>
<reference evidence="4 5" key="1">
    <citation type="submission" date="2016-01" db="EMBL/GenBank/DDBJ databases">
        <title>Characterization of the Clostridium difficile lineages that are prevalent in Hong Kong and China.</title>
        <authorList>
            <person name="Kwok J.S.-L."/>
            <person name="Lam W.-Y."/>
            <person name="Ip M."/>
            <person name="Chan T.-F."/>
            <person name="Hawkey P.M."/>
            <person name="Tsui S.K.-W."/>
        </authorList>
    </citation>
    <scope>NUCLEOTIDE SEQUENCE [LARGE SCALE GENOMIC DNA]</scope>
    <source>
        <strain evidence="4 5">300064</strain>
    </source>
</reference>
<dbReference type="Proteomes" id="UP000238081">
    <property type="component" value="Unassembled WGS sequence"/>
</dbReference>